<dbReference type="InterPro" id="IPR015860">
    <property type="entry name" value="ABC_transpr_TagH-like"/>
</dbReference>
<feature type="domain" description="ABC transporter" evidence="5">
    <location>
        <begin position="25"/>
        <end position="243"/>
    </location>
</feature>
<evidence type="ECO:0000256" key="3">
    <source>
        <dbReference type="ARBA" id="ARBA00022741"/>
    </source>
</evidence>
<comment type="similarity">
    <text evidence="1">Belongs to the ABC transporter superfamily.</text>
</comment>
<comment type="caution">
    <text evidence="6">The sequence shown here is derived from an EMBL/GenBank/DDBJ whole genome shotgun (WGS) entry which is preliminary data.</text>
</comment>
<keyword evidence="7" id="KW-1185">Reference proteome</keyword>
<keyword evidence="3" id="KW-0547">Nucleotide-binding</keyword>
<keyword evidence="2" id="KW-0813">Transport</keyword>
<evidence type="ECO:0000313" key="7">
    <source>
        <dbReference type="Proteomes" id="UP001571581"/>
    </source>
</evidence>
<dbReference type="Gene3D" id="3.40.50.300">
    <property type="entry name" value="P-loop containing nucleotide triphosphate hydrolases"/>
    <property type="match status" value="1"/>
</dbReference>
<reference evidence="6 7" key="1">
    <citation type="submission" date="2024-07" db="EMBL/GenBank/DDBJ databases">
        <authorList>
            <person name="Li X.-J."/>
            <person name="Wang X."/>
        </authorList>
    </citation>
    <scope>NUCLEOTIDE SEQUENCE [LARGE SCALE GENOMIC DNA]</scope>
    <source>
        <strain evidence="6 7">DSM 23441</strain>
    </source>
</reference>
<sequence>MKKTIIKLDNLSMCFNLNSEKIYSLKEYLIKFLKRDLNFEKMWALKNISFELNEGDILGIVGYNGAGKSTLLKVISGIIKQTEGSIEVHGNISPLIELGSGFDMDLTARENIFLNGYILGYSKKFLKENFDRIIEFAELEDFVDVPLKNFSSGMIARLGFSIATIINPDILIVDEILSVGDFKFQKKSEQKIKSMMKEGTTVIFVSHSIDQIEEICTKVLWLEKGVVKKMGNSKEICEEYRNS</sequence>
<gene>
    <name evidence="6" type="ORF">ACEG17_04015</name>
</gene>
<dbReference type="InterPro" id="IPR017871">
    <property type="entry name" value="ABC_transporter-like_CS"/>
</dbReference>
<dbReference type="PROSITE" id="PS50893">
    <property type="entry name" value="ABC_TRANSPORTER_2"/>
    <property type="match status" value="1"/>
</dbReference>
<proteinExistence type="inferred from homology"/>
<name>A0ABV4S781_9FUSO</name>
<organism evidence="6 7">
    <name type="scientific">Leptotrichia hongkongensis</name>
    <dbReference type="NCBI Taxonomy" id="554406"/>
    <lineage>
        <taxon>Bacteria</taxon>
        <taxon>Fusobacteriati</taxon>
        <taxon>Fusobacteriota</taxon>
        <taxon>Fusobacteriia</taxon>
        <taxon>Fusobacteriales</taxon>
        <taxon>Leptotrichiaceae</taxon>
        <taxon>Leptotrichia</taxon>
    </lineage>
</organism>
<dbReference type="PANTHER" id="PTHR46743:SF2">
    <property type="entry name" value="TEICHOIC ACIDS EXPORT ATP-BINDING PROTEIN TAGH"/>
    <property type="match status" value="1"/>
</dbReference>
<dbReference type="RefSeq" id="WP_372582654.1">
    <property type="nucleotide sequence ID" value="NZ_JBGORW010000004.1"/>
</dbReference>
<protein>
    <submittedName>
        <fullName evidence="6">ABC transporter ATP-binding protein</fullName>
    </submittedName>
</protein>
<dbReference type="InterPro" id="IPR027417">
    <property type="entry name" value="P-loop_NTPase"/>
</dbReference>
<dbReference type="Pfam" id="PF00005">
    <property type="entry name" value="ABC_tran"/>
    <property type="match status" value="1"/>
</dbReference>
<dbReference type="InterPro" id="IPR003593">
    <property type="entry name" value="AAA+_ATPase"/>
</dbReference>
<dbReference type="PANTHER" id="PTHR46743">
    <property type="entry name" value="TEICHOIC ACIDS EXPORT ATP-BINDING PROTEIN TAGH"/>
    <property type="match status" value="1"/>
</dbReference>
<dbReference type="PROSITE" id="PS00211">
    <property type="entry name" value="ABC_TRANSPORTER_1"/>
    <property type="match status" value="1"/>
</dbReference>
<dbReference type="Proteomes" id="UP001571581">
    <property type="component" value="Unassembled WGS sequence"/>
</dbReference>
<dbReference type="InterPro" id="IPR050683">
    <property type="entry name" value="Bact_Polysacc_Export_ATP-bd"/>
</dbReference>
<keyword evidence="4 6" id="KW-0067">ATP-binding</keyword>
<dbReference type="CDD" id="cd03220">
    <property type="entry name" value="ABC_KpsT_Wzt"/>
    <property type="match status" value="1"/>
</dbReference>
<evidence type="ECO:0000256" key="4">
    <source>
        <dbReference type="ARBA" id="ARBA00022840"/>
    </source>
</evidence>
<evidence type="ECO:0000256" key="1">
    <source>
        <dbReference type="ARBA" id="ARBA00005417"/>
    </source>
</evidence>
<dbReference type="GO" id="GO:0005524">
    <property type="term" value="F:ATP binding"/>
    <property type="evidence" value="ECO:0007669"/>
    <property type="project" value="UniProtKB-KW"/>
</dbReference>
<accession>A0ABV4S781</accession>
<evidence type="ECO:0000256" key="2">
    <source>
        <dbReference type="ARBA" id="ARBA00022448"/>
    </source>
</evidence>
<dbReference type="InterPro" id="IPR003439">
    <property type="entry name" value="ABC_transporter-like_ATP-bd"/>
</dbReference>
<dbReference type="SUPFAM" id="SSF52540">
    <property type="entry name" value="P-loop containing nucleoside triphosphate hydrolases"/>
    <property type="match status" value="1"/>
</dbReference>
<evidence type="ECO:0000259" key="5">
    <source>
        <dbReference type="PROSITE" id="PS50893"/>
    </source>
</evidence>
<evidence type="ECO:0000313" key="6">
    <source>
        <dbReference type="EMBL" id="MFA3799348.1"/>
    </source>
</evidence>
<dbReference type="SMART" id="SM00382">
    <property type="entry name" value="AAA"/>
    <property type="match status" value="1"/>
</dbReference>
<dbReference type="EMBL" id="JBGORW010000004">
    <property type="protein sequence ID" value="MFA3799348.1"/>
    <property type="molecule type" value="Genomic_DNA"/>
</dbReference>